<name>A0AAW2DAG0_9ROSI</name>
<dbReference type="Pfam" id="PF13961">
    <property type="entry name" value="DUF4219"/>
    <property type="match status" value="1"/>
</dbReference>
<evidence type="ECO:0000259" key="1">
    <source>
        <dbReference type="Pfam" id="PF13961"/>
    </source>
</evidence>
<reference evidence="2 3" key="1">
    <citation type="submission" date="2024-01" db="EMBL/GenBank/DDBJ databases">
        <title>A telomere-to-telomere, gap-free genome of sweet tea (Lithocarpus litseifolius).</title>
        <authorList>
            <person name="Zhou J."/>
        </authorList>
    </citation>
    <scope>NUCLEOTIDE SEQUENCE [LARGE SCALE GENOMIC DNA]</scope>
    <source>
        <strain evidence="2">Zhou-2022a</strain>
        <tissue evidence="2">Leaf</tissue>
    </source>
</reference>
<evidence type="ECO:0000313" key="2">
    <source>
        <dbReference type="EMBL" id="KAL0007578.1"/>
    </source>
</evidence>
<dbReference type="AlphaFoldDB" id="A0AAW2DAG0"/>
<evidence type="ECO:0000313" key="3">
    <source>
        <dbReference type="Proteomes" id="UP001459277"/>
    </source>
</evidence>
<gene>
    <name evidence="2" type="ORF">SO802_009080</name>
</gene>
<keyword evidence="3" id="KW-1185">Reference proteome</keyword>
<dbReference type="Pfam" id="PF14223">
    <property type="entry name" value="Retrotran_gag_2"/>
    <property type="match status" value="1"/>
</dbReference>
<feature type="domain" description="DUF4219" evidence="1">
    <location>
        <begin position="15"/>
        <end position="41"/>
    </location>
</feature>
<dbReference type="EMBL" id="JAZDWU010000003">
    <property type="protein sequence ID" value="KAL0007578.1"/>
    <property type="molecule type" value="Genomic_DNA"/>
</dbReference>
<protein>
    <recommendedName>
        <fullName evidence="1">DUF4219 domain-containing protein</fullName>
    </recommendedName>
</protein>
<dbReference type="PANTHER" id="PTHR35317:SF31">
    <property type="entry name" value="DUF4219 DOMAIN-CONTAINING PROTEIN"/>
    <property type="match status" value="1"/>
</dbReference>
<proteinExistence type="predicted"/>
<dbReference type="Proteomes" id="UP001459277">
    <property type="component" value="Unassembled WGS sequence"/>
</dbReference>
<organism evidence="2 3">
    <name type="scientific">Lithocarpus litseifolius</name>
    <dbReference type="NCBI Taxonomy" id="425828"/>
    <lineage>
        <taxon>Eukaryota</taxon>
        <taxon>Viridiplantae</taxon>
        <taxon>Streptophyta</taxon>
        <taxon>Embryophyta</taxon>
        <taxon>Tracheophyta</taxon>
        <taxon>Spermatophyta</taxon>
        <taxon>Magnoliopsida</taxon>
        <taxon>eudicotyledons</taxon>
        <taxon>Gunneridae</taxon>
        <taxon>Pentapetalae</taxon>
        <taxon>rosids</taxon>
        <taxon>fabids</taxon>
        <taxon>Fagales</taxon>
        <taxon>Fagaceae</taxon>
        <taxon>Lithocarpus</taxon>
    </lineage>
</organism>
<dbReference type="PANTHER" id="PTHR35317">
    <property type="entry name" value="OS04G0629600 PROTEIN"/>
    <property type="match status" value="1"/>
</dbReference>
<comment type="caution">
    <text evidence="2">The sequence shown here is derived from an EMBL/GenBank/DDBJ whole genome shotgun (WGS) entry which is preliminary data.</text>
</comment>
<accession>A0AAW2DAG0</accession>
<sequence length="209" mass="23725">MDTRIASSAAVSEVLNIDNYLVWSVQVRTYLMAQDLWEIVEATDGRPKPENDEAASKAWTRKNAMALHVIQISSGPRICLLISLITWAKDAWDTLAAICRIPKLLYYASDEEGYMTWADRMKTYFINNNLWEIVEATTEPPMPEDDEIAFKAWSQKNALALFLIRESCGSNIFPRIGNISEAKKAWDTLAGCQRYVDFYSGSCLHSLEN</sequence>
<dbReference type="InterPro" id="IPR025314">
    <property type="entry name" value="DUF4219"/>
</dbReference>